<comment type="caution">
    <text evidence="1">The sequence shown here is derived from an EMBL/GenBank/DDBJ whole genome shotgun (WGS) entry which is preliminary data.</text>
</comment>
<dbReference type="Proteomes" id="UP000243579">
    <property type="component" value="Unassembled WGS sequence"/>
</dbReference>
<gene>
    <name evidence="1" type="ORF">ACHHYP_01277</name>
</gene>
<accession>A0A1V9Z8V6</accession>
<proteinExistence type="predicted"/>
<sequence>MQLQWKHQDGMNADDILTIMGSLASAYDTLSLSVEIASWVNAPSFGLADSANLSFNYPVVLRMTVDRVTLSLQVQDATLYNVEPSFPASVNISIEIARVPVAPMIAMPLGSTVVAEGATVVLHGLHIVGDVVSTSVNGLVPQIVAVALSVSDGLLTLASTANLTLTMGTGAGDPMIHFSGSISDVNVALAALTYVPDYDFNSRQHVESLEMAVTDTETNLTSTASWPIVVTDVNDPATIALSQLQAQLQGERYN</sequence>
<dbReference type="EMBL" id="JNBR01000362">
    <property type="protein sequence ID" value="OQR94445.1"/>
    <property type="molecule type" value="Genomic_DNA"/>
</dbReference>
<evidence type="ECO:0000313" key="2">
    <source>
        <dbReference type="Proteomes" id="UP000243579"/>
    </source>
</evidence>
<protein>
    <submittedName>
        <fullName evidence="1">Uncharacterized protein</fullName>
    </submittedName>
</protein>
<dbReference type="AlphaFoldDB" id="A0A1V9Z8V6"/>
<evidence type="ECO:0000313" key="1">
    <source>
        <dbReference type="EMBL" id="OQR94445.1"/>
    </source>
</evidence>
<organism evidence="1 2">
    <name type="scientific">Achlya hypogyna</name>
    <name type="common">Oomycete</name>
    <name type="synonym">Protoachlya hypogyna</name>
    <dbReference type="NCBI Taxonomy" id="1202772"/>
    <lineage>
        <taxon>Eukaryota</taxon>
        <taxon>Sar</taxon>
        <taxon>Stramenopiles</taxon>
        <taxon>Oomycota</taxon>
        <taxon>Saprolegniomycetes</taxon>
        <taxon>Saprolegniales</taxon>
        <taxon>Achlyaceae</taxon>
        <taxon>Achlya</taxon>
    </lineage>
</organism>
<dbReference type="STRING" id="1202772.A0A1V9Z8V6"/>
<reference evidence="1 2" key="1">
    <citation type="journal article" date="2014" name="Genome Biol. Evol.">
        <title>The secreted proteins of Achlya hypogyna and Thraustotheca clavata identify the ancestral oomycete secretome and reveal gene acquisitions by horizontal gene transfer.</title>
        <authorList>
            <person name="Misner I."/>
            <person name="Blouin N."/>
            <person name="Leonard G."/>
            <person name="Richards T.A."/>
            <person name="Lane C.E."/>
        </authorList>
    </citation>
    <scope>NUCLEOTIDE SEQUENCE [LARGE SCALE GENOMIC DNA]</scope>
    <source>
        <strain evidence="1 2">ATCC 48635</strain>
    </source>
</reference>
<keyword evidence="2" id="KW-1185">Reference proteome</keyword>
<name>A0A1V9Z8V6_ACHHY</name>
<dbReference type="OrthoDB" id="125363at2759"/>